<dbReference type="Proteomes" id="UP000276309">
    <property type="component" value="Chromosome"/>
</dbReference>
<evidence type="ECO:0000313" key="1">
    <source>
        <dbReference type="EMBL" id="AYN66899.1"/>
    </source>
</evidence>
<sequence>MEGQLFVGRFWKVLICCMLISVSCKENKNANDQPENAEIEKTWHQFLEVVESGNKEKFLDFAASEIRCYECLENTPTEQRQLESLSEKDSLWYDKLYDDLIYIPADSFVKKDLNRFFTPSFLKILRLNETIYHHLNEDEMEIYEILVTTIEPTDEHEGMQHSFQFQKINGKWKFSEVSSIP</sequence>
<accession>A0A3G2L3S6</accession>
<organism evidence="1 2">
    <name type="scientific">Euzebyella marina</name>
    <dbReference type="NCBI Taxonomy" id="1761453"/>
    <lineage>
        <taxon>Bacteria</taxon>
        <taxon>Pseudomonadati</taxon>
        <taxon>Bacteroidota</taxon>
        <taxon>Flavobacteriia</taxon>
        <taxon>Flavobacteriales</taxon>
        <taxon>Flavobacteriaceae</taxon>
        <taxon>Euzebyella</taxon>
    </lineage>
</organism>
<evidence type="ECO:0000313" key="2">
    <source>
        <dbReference type="Proteomes" id="UP000276309"/>
    </source>
</evidence>
<reference evidence="1 2" key="1">
    <citation type="submission" date="2018-08" db="EMBL/GenBank/DDBJ databases">
        <title>The reduced genetic potential of extracellular carbohydrate catabolism in Euzebyella marina RN62, a Flavobacteriia bacterium isolated from the hadal water.</title>
        <authorList>
            <person name="Xue C."/>
        </authorList>
    </citation>
    <scope>NUCLEOTIDE SEQUENCE [LARGE SCALE GENOMIC DNA]</scope>
    <source>
        <strain evidence="1 2">RN62</strain>
    </source>
</reference>
<dbReference type="EMBL" id="CP032050">
    <property type="protein sequence ID" value="AYN66899.1"/>
    <property type="molecule type" value="Genomic_DNA"/>
</dbReference>
<dbReference type="RefSeq" id="WP_121847950.1">
    <property type="nucleotide sequence ID" value="NZ_CP032050.1"/>
</dbReference>
<dbReference type="OrthoDB" id="1161496at2"/>
<dbReference type="AlphaFoldDB" id="A0A3G2L3S6"/>
<proteinExistence type="predicted"/>
<gene>
    <name evidence="1" type="ORF">D1013_05680</name>
</gene>
<dbReference type="KEGG" id="emar:D1013_05680"/>
<keyword evidence="2" id="KW-1185">Reference proteome</keyword>
<protein>
    <submittedName>
        <fullName evidence="1">Uncharacterized protein</fullName>
    </submittedName>
</protein>
<name>A0A3G2L3S6_9FLAO</name>